<dbReference type="Proteomes" id="UP000005237">
    <property type="component" value="Unassembled WGS sequence"/>
</dbReference>
<dbReference type="AlphaFoldDB" id="A0A8R1HKH9"/>
<evidence type="ECO:0000313" key="4">
    <source>
        <dbReference type="Proteomes" id="UP000005237"/>
    </source>
</evidence>
<keyword evidence="4" id="KW-1185">Reference proteome</keyword>
<feature type="compositionally biased region" description="Gly residues" evidence="1">
    <location>
        <begin position="170"/>
        <end position="193"/>
    </location>
</feature>
<organism evidence="3 4">
    <name type="scientific">Caenorhabditis japonica</name>
    <dbReference type="NCBI Taxonomy" id="281687"/>
    <lineage>
        <taxon>Eukaryota</taxon>
        <taxon>Metazoa</taxon>
        <taxon>Ecdysozoa</taxon>
        <taxon>Nematoda</taxon>
        <taxon>Chromadorea</taxon>
        <taxon>Rhabditida</taxon>
        <taxon>Rhabditina</taxon>
        <taxon>Rhabditomorpha</taxon>
        <taxon>Rhabditoidea</taxon>
        <taxon>Rhabditidae</taxon>
        <taxon>Peloderinae</taxon>
        <taxon>Caenorhabditis</taxon>
    </lineage>
</organism>
<proteinExistence type="predicted"/>
<evidence type="ECO:0000256" key="1">
    <source>
        <dbReference type="SAM" id="MobiDB-lite"/>
    </source>
</evidence>
<feature type="domain" description="NADAR" evidence="2">
    <location>
        <begin position="238"/>
        <end position="430"/>
    </location>
</feature>
<feature type="compositionally biased region" description="Low complexity" evidence="1">
    <location>
        <begin position="42"/>
        <end position="54"/>
    </location>
</feature>
<feature type="region of interest" description="Disordered" evidence="1">
    <location>
        <begin position="128"/>
        <end position="149"/>
    </location>
</feature>
<dbReference type="Gene3D" id="1.10.357.40">
    <property type="entry name" value="YbiA-like"/>
    <property type="match status" value="1"/>
</dbReference>
<reference evidence="4" key="1">
    <citation type="submission" date="2010-08" db="EMBL/GenBank/DDBJ databases">
        <authorList>
            <consortium name="Caenorhabditis japonica Sequencing Consortium"/>
            <person name="Wilson R.K."/>
        </authorList>
    </citation>
    <scope>NUCLEOTIDE SEQUENCE [LARGE SCALE GENOMIC DNA]</scope>
    <source>
        <strain evidence="4">DF5081</strain>
    </source>
</reference>
<evidence type="ECO:0000259" key="2">
    <source>
        <dbReference type="Pfam" id="PF08719"/>
    </source>
</evidence>
<name>A0A8R1HKH9_CAEJA</name>
<sequence>MSYNWGASYYDSFYGNSDKASSWRSGENPYAAQQQHNPVFPSNYGSSSYFSSSSQRYAPPSYETNQFIGRKSGPKRGSSQKSARGKKGNTQAVPKLKNIHLVSVNPDPTGTTKLPENVAKIGVASPKPSVKVARGNNKSNKPKRGRGVQKMPNYNGLAANGHGWDNTGFQRGGGGGFPASRGNRGGRGGGGGRRFYRPPRPTNSKDDIPYSRLPDSSPAINLNVNSENIVAFHGFDSVFTTQHAFPVLIDNRIYTSCDHYYQIRKVIDLTGSETDSMKKSVRDSNGKLLIEEKSDEKEKKAFSAVAKEIIKSEKIEKEKVDEWRLTKGLEAIQKALYAKATQSAHLREALKESGDQILVHAFPRDSIYGTGCGVIQIKKWLDELGKSGVQTLRVPAQFPLNDTTVQNCPVFAQGRNILGVILMQIREKVRKNEIEIVDMTKIYDLLRSENKSDEPMDTSQPKSTKFSFSAAKPTAGTF</sequence>
<accession>A0A8R1HKH9</accession>
<dbReference type="InterPro" id="IPR012816">
    <property type="entry name" value="NADAR"/>
</dbReference>
<feature type="region of interest" description="Disordered" evidence="1">
    <location>
        <begin position="170"/>
        <end position="211"/>
    </location>
</feature>
<dbReference type="CDD" id="cd15457">
    <property type="entry name" value="NADAR"/>
    <property type="match status" value="1"/>
</dbReference>
<dbReference type="Pfam" id="PF08719">
    <property type="entry name" value="NADAR"/>
    <property type="match status" value="1"/>
</dbReference>
<feature type="region of interest" description="Disordered" evidence="1">
    <location>
        <begin position="451"/>
        <end position="478"/>
    </location>
</feature>
<feature type="compositionally biased region" description="Polar residues" evidence="1">
    <location>
        <begin position="457"/>
        <end position="467"/>
    </location>
</feature>
<dbReference type="InterPro" id="IPR037238">
    <property type="entry name" value="YbiA-like_sf"/>
</dbReference>
<reference evidence="3" key="2">
    <citation type="submission" date="2022-06" db="UniProtKB">
        <authorList>
            <consortium name="EnsemblMetazoa"/>
        </authorList>
    </citation>
    <scope>IDENTIFICATION</scope>
    <source>
        <strain evidence="3">DF5081</strain>
    </source>
</reference>
<evidence type="ECO:0000313" key="3">
    <source>
        <dbReference type="EnsemblMetazoa" id="CJA00398.1"/>
    </source>
</evidence>
<feature type="compositionally biased region" description="Polar residues" evidence="1">
    <location>
        <begin position="19"/>
        <end position="37"/>
    </location>
</feature>
<dbReference type="SUPFAM" id="SSF143990">
    <property type="entry name" value="YbiA-like"/>
    <property type="match status" value="1"/>
</dbReference>
<feature type="compositionally biased region" description="Polar residues" evidence="1">
    <location>
        <begin position="77"/>
        <end position="92"/>
    </location>
</feature>
<feature type="region of interest" description="Disordered" evidence="1">
    <location>
        <begin position="19"/>
        <end position="95"/>
    </location>
</feature>
<protein>
    <submittedName>
        <fullName evidence="3">NADAR domain-containing protein</fullName>
    </submittedName>
</protein>
<dbReference type="EnsemblMetazoa" id="CJA00398.1">
    <property type="protein sequence ID" value="CJA00398.1"/>
    <property type="gene ID" value="WBGene00119602"/>
</dbReference>